<name>A0ABP9Q4F2_9PSEU</name>
<proteinExistence type="predicted"/>
<feature type="region of interest" description="Disordered" evidence="1">
    <location>
        <begin position="1"/>
        <end position="99"/>
    </location>
</feature>
<evidence type="ECO:0000313" key="2">
    <source>
        <dbReference type="EMBL" id="GAA5156629.1"/>
    </source>
</evidence>
<evidence type="ECO:0000313" key="3">
    <source>
        <dbReference type="Proteomes" id="UP001428817"/>
    </source>
</evidence>
<keyword evidence="3" id="KW-1185">Reference proteome</keyword>
<feature type="compositionally biased region" description="Basic and acidic residues" evidence="1">
    <location>
        <begin position="86"/>
        <end position="99"/>
    </location>
</feature>
<sequence length="99" mass="11015">MFPVIKPAARQATTATINSTISIPKPPLATRSSVSPGQTWRRLCRRERAHRNPGPSHGLTRRARRRADPIHAAGATQTALGHTVKRRLETAHREALRTR</sequence>
<protein>
    <submittedName>
        <fullName evidence="2">Uncharacterized protein</fullName>
    </submittedName>
</protein>
<feature type="compositionally biased region" description="Basic residues" evidence="1">
    <location>
        <begin position="42"/>
        <end position="51"/>
    </location>
</feature>
<feature type="compositionally biased region" description="Low complexity" evidence="1">
    <location>
        <begin position="12"/>
        <end position="23"/>
    </location>
</feature>
<comment type="caution">
    <text evidence="2">The sequence shown here is derived from an EMBL/GenBank/DDBJ whole genome shotgun (WGS) entry which is preliminary data.</text>
</comment>
<dbReference type="EMBL" id="BAABJP010000015">
    <property type="protein sequence ID" value="GAA5156629.1"/>
    <property type="molecule type" value="Genomic_DNA"/>
</dbReference>
<evidence type="ECO:0000256" key="1">
    <source>
        <dbReference type="SAM" id="MobiDB-lite"/>
    </source>
</evidence>
<accession>A0ABP9Q4F2</accession>
<organism evidence="2 3">
    <name type="scientific">Pseudonocardia eucalypti</name>
    <dbReference type="NCBI Taxonomy" id="648755"/>
    <lineage>
        <taxon>Bacteria</taxon>
        <taxon>Bacillati</taxon>
        <taxon>Actinomycetota</taxon>
        <taxon>Actinomycetes</taxon>
        <taxon>Pseudonocardiales</taxon>
        <taxon>Pseudonocardiaceae</taxon>
        <taxon>Pseudonocardia</taxon>
    </lineage>
</organism>
<dbReference type="Proteomes" id="UP001428817">
    <property type="component" value="Unassembled WGS sequence"/>
</dbReference>
<reference evidence="3" key="1">
    <citation type="journal article" date="2019" name="Int. J. Syst. Evol. Microbiol.">
        <title>The Global Catalogue of Microorganisms (GCM) 10K type strain sequencing project: providing services to taxonomists for standard genome sequencing and annotation.</title>
        <authorList>
            <consortium name="The Broad Institute Genomics Platform"/>
            <consortium name="The Broad Institute Genome Sequencing Center for Infectious Disease"/>
            <person name="Wu L."/>
            <person name="Ma J."/>
        </authorList>
    </citation>
    <scope>NUCLEOTIDE SEQUENCE [LARGE SCALE GENOMIC DNA]</scope>
    <source>
        <strain evidence="3">JCM 18303</strain>
    </source>
</reference>
<gene>
    <name evidence="2" type="ORF">GCM10023321_32750</name>
</gene>